<keyword evidence="3" id="KW-1185">Reference proteome</keyword>
<dbReference type="Proteomes" id="UP000026962">
    <property type="component" value="Chromosome 1"/>
</dbReference>
<name>A0A0E0JHN5_ORYPU</name>
<evidence type="ECO:0000313" key="3">
    <source>
        <dbReference type="Proteomes" id="UP000026962"/>
    </source>
</evidence>
<dbReference type="Gramene" id="OPUNC01G12770.1">
    <property type="protein sequence ID" value="OPUNC01G12770.1"/>
    <property type="gene ID" value="OPUNC01G12770"/>
</dbReference>
<dbReference type="AlphaFoldDB" id="A0A0E0JHN5"/>
<reference evidence="2" key="1">
    <citation type="submission" date="2015-04" db="UniProtKB">
        <authorList>
            <consortium name="EnsemblPlants"/>
        </authorList>
    </citation>
    <scope>IDENTIFICATION</scope>
</reference>
<sequence length="249" mass="27478">MMGKGRGLGCVRRRTRAAGTHDIKPGSGKSIWPEDWPRPSSQNWPAIARSVRHMKPMARQREPSDPDGRPQSLMVRGGGDGNADGAVATTRQWSGDVEVPVRGEPDAAHGFGEPRVRRAVGWHGQADSSCELRPLAPKRNDGGGGNGALRDDAMRRFLFPTSVLSGTTQDYKRRVSTSRGELMWARGGPRQWLRDARRRVKSCASRTKTVESSMAHAHGGALAVRREQLHQHLDGVHPCMTMKKMLTYF</sequence>
<feature type="compositionally biased region" description="Basic and acidic residues" evidence="1">
    <location>
        <begin position="59"/>
        <end position="68"/>
    </location>
</feature>
<organism evidence="2">
    <name type="scientific">Oryza punctata</name>
    <name type="common">Red rice</name>
    <dbReference type="NCBI Taxonomy" id="4537"/>
    <lineage>
        <taxon>Eukaryota</taxon>
        <taxon>Viridiplantae</taxon>
        <taxon>Streptophyta</taxon>
        <taxon>Embryophyta</taxon>
        <taxon>Tracheophyta</taxon>
        <taxon>Spermatophyta</taxon>
        <taxon>Magnoliopsida</taxon>
        <taxon>Liliopsida</taxon>
        <taxon>Poales</taxon>
        <taxon>Poaceae</taxon>
        <taxon>BOP clade</taxon>
        <taxon>Oryzoideae</taxon>
        <taxon>Oryzeae</taxon>
        <taxon>Oryzinae</taxon>
        <taxon>Oryza</taxon>
    </lineage>
</organism>
<proteinExistence type="predicted"/>
<evidence type="ECO:0000313" key="2">
    <source>
        <dbReference type="EnsemblPlants" id="OPUNC01G12770.1"/>
    </source>
</evidence>
<feature type="region of interest" description="Disordered" evidence="1">
    <location>
        <begin position="55"/>
        <end position="97"/>
    </location>
</feature>
<dbReference type="HOGENOM" id="CLU_1117223_0_0_1"/>
<feature type="region of interest" description="Disordered" evidence="1">
    <location>
        <begin position="15"/>
        <end position="43"/>
    </location>
</feature>
<accession>A0A0E0JHN5</accession>
<reference evidence="2" key="2">
    <citation type="submission" date="2018-05" db="EMBL/GenBank/DDBJ databases">
        <title>OpunRS2 (Oryza punctata Reference Sequence Version 2).</title>
        <authorList>
            <person name="Zhang J."/>
            <person name="Kudrna D."/>
            <person name="Lee S."/>
            <person name="Talag J."/>
            <person name="Welchert J."/>
            <person name="Wing R.A."/>
        </authorList>
    </citation>
    <scope>NUCLEOTIDE SEQUENCE [LARGE SCALE GENOMIC DNA]</scope>
</reference>
<dbReference type="EnsemblPlants" id="OPUNC01G12770.1">
    <property type="protein sequence ID" value="OPUNC01G12770.1"/>
    <property type="gene ID" value="OPUNC01G12770"/>
</dbReference>
<evidence type="ECO:0000256" key="1">
    <source>
        <dbReference type="SAM" id="MobiDB-lite"/>
    </source>
</evidence>
<protein>
    <submittedName>
        <fullName evidence="2">Uncharacterized protein</fullName>
    </submittedName>
</protein>